<dbReference type="OMA" id="KGFHRHH"/>
<dbReference type="GO" id="GO:0008544">
    <property type="term" value="P:epidermis development"/>
    <property type="evidence" value="ECO:0007669"/>
    <property type="project" value="Ensembl"/>
</dbReference>
<accession>I3K2I2</accession>
<keyword evidence="4 6" id="KW-1015">Disulfide bond</keyword>
<dbReference type="CDD" id="cd22623">
    <property type="entry name" value="Kunitz_HAI1_1-like"/>
    <property type="match status" value="1"/>
</dbReference>
<sequence>MGLYFKIMYSLIKGRSGACALLLLLLVVTTAAQLVGEQCLAQFEEGRENFVLDADGSVKDGATFISSPKLYRHKDCVQACCKESRCNVAFMEEGAEEGTISSCFLFDCLYKQKYVCRVVGKKGYNSYIHKNIFSRYHVNYPDPDNDDHRPVADGGPGQVIQPHERLVLNGMKSRDDKGVASYKWKMLTQYPYAVYEDSQYKDQMVVSNLTSGKYMFQLTVTDTIGQSDSTDVKVLVLTPEQSEHHCMAPKKAGPCRGSFPRWHYNGAEEKCEEFTFGGCRENLNNYLTESECVKACHGSVKGSGRGLPIHENQVEKCGAPCNVTQFSCANGCCLDPALECDSTPQCSDGSDEQNCDDLKVNFEILRQIPVNEKKAHCTETPDRGTCRDSMTKWYYEPIEEKCMRFHYSGCGGNDNKFENEEACQEYCRGVTENDVYLRERQESEASESGSETAILALAIVLGVAIVIVLAILAYHFLKRRKSQHHRLPASNATYTTIEHNRDALVYNSTTKPI</sequence>
<feature type="transmembrane region" description="Helical" evidence="7">
    <location>
        <begin position="453"/>
        <end position="477"/>
    </location>
</feature>
<evidence type="ECO:0000313" key="11">
    <source>
        <dbReference type="Ensembl" id="ENSONIP00000015327.2"/>
    </source>
</evidence>
<dbReference type="GO" id="GO:0030593">
    <property type="term" value="P:neutrophil chemotaxis"/>
    <property type="evidence" value="ECO:0007669"/>
    <property type="project" value="Ensembl"/>
</dbReference>
<keyword evidence="3 7" id="KW-0472">Membrane</keyword>
<dbReference type="GO" id="GO:0002009">
    <property type="term" value="P:morphogenesis of an epithelium"/>
    <property type="evidence" value="ECO:0007669"/>
    <property type="project" value="Ensembl"/>
</dbReference>
<keyword evidence="12" id="KW-1185">Reference proteome</keyword>
<keyword evidence="5" id="KW-0325">Glycoprotein</keyword>
<evidence type="ECO:0000256" key="8">
    <source>
        <dbReference type="SAM" id="SignalP"/>
    </source>
</evidence>
<dbReference type="FunFam" id="4.10.410.10:FF:000006">
    <property type="entry name" value="Serine peptidase inhibitor, Kunitz type 1"/>
    <property type="match status" value="1"/>
</dbReference>
<dbReference type="Pfam" id="PF22352">
    <property type="entry name" value="K319L-like_PKD"/>
    <property type="match status" value="1"/>
</dbReference>
<dbReference type="Pfam" id="PF00057">
    <property type="entry name" value="Ldl_recept_a"/>
    <property type="match status" value="1"/>
</dbReference>
<evidence type="ECO:0000256" key="7">
    <source>
        <dbReference type="SAM" id="Phobius"/>
    </source>
</evidence>
<dbReference type="CDD" id="cd22624">
    <property type="entry name" value="Kunitz_HAI1_2-like"/>
    <property type="match status" value="1"/>
</dbReference>
<evidence type="ECO:0000256" key="3">
    <source>
        <dbReference type="ARBA" id="ARBA00023136"/>
    </source>
</evidence>
<feature type="disulfide bond" evidence="6">
    <location>
        <begin position="328"/>
        <end position="346"/>
    </location>
</feature>
<dbReference type="InterPro" id="IPR002172">
    <property type="entry name" value="LDrepeatLR_classA_rpt"/>
</dbReference>
<dbReference type="GeneTree" id="ENSGT00940000164935"/>
<dbReference type="InParanoid" id="I3K2I2"/>
<reference evidence="11" key="3">
    <citation type="submission" date="2025-09" db="UniProtKB">
        <authorList>
            <consortium name="Ensembl"/>
        </authorList>
    </citation>
    <scope>IDENTIFICATION</scope>
</reference>
<dbReference type="CDD" id="cd00112">
    <property type="entry name" value="LDLa"/>
    <property type="match status" value="1"/>
</dbReference>
<dbReference type="PRINTS" id="PR00759">
    <property type="entry name" value="BASICPTASE"/>
</dbReference>
<reference evidence="12" key="1">
    <citation type="submission" date="2012-01" db="EMBL/GenBank/DDBJ databases">
        <title>The Genome Sequence of Oreochromis niloticus (Nile Tilapia).</title>
        <authorList>
            <consortium name="Broad Institute Genome Assembly Team"/>
            <consortium name="Broad Institute Sequencing Platform"/>
            <person name="Di Palma F."/>
            <person name="Johnson J."/>
            <person name="Lander E.S."/>
            <person name="Lindblad-Toh K."/>
        </authorList>
    </citation>
    <scope>NUCLEOTIDE SEQUENCE [LARGE SCALE GENOMIC DNA]</scope>
</reference>
<feature type="domain" description="BPTI/Kunitz inhibitor" evidence="9">
    <location>
        <begin position="246"/>
        <end position="296"/>
    </location>
</feature>
<dbReference type="KEGG" id="onl:109194167"/>
<dbReference type="InterPro" id="IPR036055">
    <property type="entry name" value="LDL_receptor-like_sf"/>
</dbReference>
<dbReference type="InterPro" id="IPR002223">
    <property type="entry name" value="Kunitz_BPTI"/>
</dbReference>
<protein>
    <submittedName>
        <fullName evidence="11">Serine peptidase inhibitor, Kunitz type 1 a</fullName>
    </submittedName>
</protein>
<dbReference type="GO" id="GO:0030199">
    <property type="term" value="P:collagen fibril organization"/>
    <property type="evidence" value="ECO:0007669"/>
    <property type="project" value="Ensembl"/>
</dbReference>
<reference evidence="11" key="2">
    <citation type="submission" date="2025-08" db="UniProtKB">
        <authorList>
            <consortium name="Ensembl"/>
        </authorList>
    </citation>
    <scope>IDENTIFICATION</scope>
</reference>
<dbReference type="PROSITE" id="PS00280">
    <property type="entry name" value="BPTI_KUNITZ_1"/>
    <property type="match status" value="2"/>
</dbReference>
<evidence type="ECO:0000256" key="4">
    <source>
        <dbReference type="ARBA" id="ARBA00023157"/>
    </source>
</evidence>
<dbReference type="OrthoDB" id="2019384at2759"/>
<dbReference type="RefSeq" id="XP_003447868.2">
    <property type="nucleotide sequence ID" value="XM_003447820.3"/>
</dbReference>
<evidence type="ECO:0000256" key="1">
    <source>
        <dbReference type="ARBA" id="ARBA00004370"/>
    </source>
</evidence>
<keyword evidence="7" id="KW-0812">Transmembrane</keyword>
<feature type="domain" description="MANSC" evidence="10">
    <location>
        <begin position="46"/>
        <end position="127"/>
    </location>
</feature>
<evidence type="ECO:0000256" key="6">
    <source>
        <dbReference type="PROSITE-ProRule" id="PRU00124"/>
    </source>
</evidence>
<dbReference type="GO" id="GO:0050727">
    <property type="term" value="P:regulation of inflammatory response"/>
    <property type="evidence" value="ECO:0007669"/>
    <property type="project" value="Ensembl"/>
</dbReference>
<dbReference type="PANTHER" id="PTHR46750">
    <property type="entry name" value="KUNITZ-TYPE PROTEASE INHIBITOR 1"/>
    <property type="match status" value="1"/>
</dbReference>
<dbReference type="InterPro" id="IPR013783">
    <property type="entry name" value="Ig-like_fold"/>
</dbReference>
<dbReference type="FunCoup" id="I3K2I2">
    <property type="interactions" value="581"/>
</dbReference>
<dbReference type="PROSITE" id="PS50986">
    <property type="entry name" value="MANSC"/>
    <property type="match status" value="1"/>
</dbReference>
<dbReference type="PROSITE" id="PS01209">
    <property type="entry name" value="LDLRA_1"/>
    <property type="match status" value="1"/>
</dbReference>
<dbReference type="GeneID" id="109194167"/>
<dbReference type="Gene3D" id="2.60.40.10">
    <property type="entry name" value="Immunoglobulins"/>
    <property type="match status" value="1"/>
</dbReference>
<dbReference type="InterPro" id="IPR023415">
    <property type="entry name" value="LDLR_class-A_CS"/>
</dbReference>
<evidence type="ECO:0000256" key="5">
    <source>
        <dbReference type="ARBA" id="ARBA00023180"/>
    </source>
</evidence>
<dbReference type="Gene3D" id="4.10.400.10">
    <property type="entry name" value="Low-density Lipoprotein Receptor"/>
    <property type="match status" value="1"/>
</dbReference>
<gene>
    <name evidence="11" type="primary">spint1a</name>
</gene>
<dbReference type="SMART" id="SM00765">
    <property type="entry name" value="MANEC"/>
    <property type="match status" value="1"/>
</dbReference>
<dbReference type="InterPro" id="IPR020901">
    <property type="entry name" value="Prtase_inh_Kunz-CS"/>
</dbReference>
<dbReference type="Ensembl" id="ENSONIT00000015340.2">
    <property type="protein sequence ID" value="ENSONIP00000015327.2"/>
    <property type="gene ID" value="ENSONIG00000012169.2"/>
</dbReference>
<feature type="domain" description="BPTI/Kunitz inhibitor" evidence="9">
    <location>
        <begin position="377"/>
        <end position="427"/>
    </location>
</feature>
<feature type="disulfide bond" evidence="6">
    <location>
        <begin position="340"/>
        <end position="355"/>
    </location>
</feature>
<dbReference type="Gene3D" id="4.10.410.10">
    <property type="entry name" value="Pancreatic trypsin inhibitor Kunitz domain"/>
    <property type="match status" value="2"/>
</dbReference>
<evidence type="ECO:0000259" key="9">
    <source>
        <dbReference type="PROSITE" id="PS50279"/>
    </source>
</evidence>
<dbReference type="InterPro" id="IPR013980">
    <property type="entry name" value="MANSC_dom"/>
</dbReference>
<organism evidence="11 12">
    <name type="scientific">Oreochromis niloticus</name>
    <name type="common">Nile tilapia</name>
    <name type="synonym">Tilapia nilotica</name>
    <dbReference type="NCBI Taxonomy" id="8128"/>
    <lineage>
        <taxon>Eukaryota</taxon>
        <taxon>Metazoa</taxon>
        <taxon>Chordata</taxon>
        <taxon>Craniata</taxon>
        <taxon>Vertebrata</taxon>
        <taxon>Euteleostomi</taxon>
        <taxon>Actinopterygii</taxon>
        <taxon>Neopterygii</taxon>
        <taxon>Teleostei</taxon>
        <taxon>Neoteleostei</taxon>
        <taxon>Acanthomorphata</taxon>
        <taxon>Ovalentaria</taxon>
        <taxon>Cichlomorphae</taxon>
        <taxon>Cichliformes</taxon>
        <taxon>Cichlidae</taxon>
        <taxon>African cichlids</taxon>
        <taxon>Pseudocrenilabrinae</taxon>
        <taxon>Oreochromini</taxon>
        <taxon>Oreochromis</taxon>
    </lineage>
</organism>
<dbReference type="InterPro" id="IPR036880">
    <property type="entry name" value="Kunitz_BPTI_sf"/>
</dbReference>
<evidence type="ECO:0000313" key="12">
    <source>
        <dbReference type="Proteomes" id="UP000005207"/>
    </source>
</evidence>
<feature type="chain" id="PRO_5025613709" evidence="8">
    <location>
        <begin position="33"/>
        <end position="513"/>
    </location>
</feature>
<keyword evidence="7" id="KW-1133">Transmembrane helix</keyword>
<feature type="signal peptide" evidence="8">
    <location>
        <begin position="1"/>
        <end position="32"/>
    </location>
</feature>
<dbReference type="GO" id="GO:0004867">
    <property type="term" value="F:serine-type endopeptidase inhibitor activity"/>
    <property type="evidence" value="ECO:0007669"/>
    <property type="project" value="InterPro"/>
</dbReference>
<dbReference type="Pfam" id="PF07502">
    <property type="entry name" value="MANEC"/>
    <property type="match status" value="1"/>
</dbReference>
<dbReference type="CTD" id="406426"/>
<evidence type="ECO:0000259" key="10">
    <source>
        <dbReference type="PROSITE" id="PS50986"/>
    </source>
</evidence>
<dbReference type="Proteomes" id="UP000005207">
    <property type="component" value="Linkage group LG19"/>
</dbReference>
<dbReference type="GO" id="GO:0008283">
    <property type="term" value="P:cell population proliferation"/>
    <property type="evidence" value="ECO:0007669"/>
    <property type="project" value="Ensembl"/>
</dbReference>
<dbReference type="InterPro" id="IPR011106">
    <property type="entry name" value="MANSC_N"/>
</dbReference>
<dbReference type="Pfam" id="PF00014">
    <property type="entry name" value="Kunitz_BPTI"/>
    <property type="match status" value="2"/>
</dbReference>
<name>I3K2I2_ORENI</name>
<dbReference type="SUPFAM" id="SSF57424">
    <property type="entry name" value="LDL receptor-like module"/>
    <property type="match status" value="1"/>
</dbReference>
<dbReference type="PROSITE" id="PS50279">
    <property type="entry name" value="BPTI_KUNITZ_2"/>
    <property type="match status" value="2"/>
</dbReference>
<dbReference type="PANTHER" id="PTHR46750:SF1">
    <property type="entry name" value="KUNITZ-TYPE PROTEASE INHIBITOR 1"/>
    <property type="match status" value="1"/>
</dbReference>
<dbReference type="PROSITE" id="PS50068">
    <property type="entry name" value="LDLRA_2"/>
    <property type="match status" value="1"/>
</dbReference>
<dbReference type="FunFam" id="4.10.410.10:FF:000020">
    <property type="entry name" value="Collagen, type VI, alpha 3"/>
    <property type="match status" value="1"/>
</dbReference>
<dbReference type="SUPFAM" id="SSF57362">
    <property type="entry name" value="BPTI-like"/>
    <property type="match status" value="2"/>
</dbReference>
<proteinExistence type="predicted"/>
<dbReference type="GO" id="GO:0016485">
    <property type="term" value="P:protein processing"/>
    <property type="evidence" value="ECO:0007669"/>
    <property type="project" value="Ensembl"/>
</dbReference>
<evidence type="ECO:0000256" key="2">
    <source>
        <dbReference type="ARBA" id="ARBA00022729"/>
    </source>
</evidence>
<feature type="disulfide bond" evidence="6">
    <location>
        <begin position="321"/>
        <end position="333"/>
    </location>
</feature>
<keyword evidence="2 8" id="KW-0732">Signal</keyword>
<dbReference type="AlphaFoldDB" id="I3K2I2"/>
<dbReference type="GO" id="GO:0005886">
    <property type="term" value="C:plasma membrane"/>
    <property type="evidence" value="ECO:0007669"/>
    <property type="project" value="TreeGrafter"/>
</dbReference>
<dbReference type="SMART" id="SM00192">
    <property type="entry name" value="LDLa"/>
    <property type="match status" value="1"/>
</dbReference>
<comment type="subcellular location">
    <subcellularLocation>
        <location evidence="1">Membrane</location>
    </subcellularLocation>
</comment>
<dbReference type="SMART" id="SM00131">
    <property type="entry name" value="KU"/>
    <property type="match status" value="2"/>
</dbReference>